<dbReference type="Proteomes" id="UP001300745">
    <property type="component" value="Unassembled WGS sequence"/>
</dbReference>
<reference evidence="2 3" key="1">
    <citation type="submission" date="2022-11" db="EMBL/GenBank/DDBJ databases">
        <title>Mycobacterium sp. nov.</title>
        <authorList>
            <person name="Papic B."/>
            <person name="Spicic S."/>
            <person name="Duvnjak S."/>
        </authorList>
    </citation>
    <scope>NUCLEOTIDE SEQUENCE [LARGE SCALE GENOMIC DNA]</scope>
    <source>
        <strain evidence="2 3">CVI_P4</strain>
    </source>
</reference>
<feature type="domain" description="Metallo-beta-lactamase" evidence="1">
    <location>
        <begin position="16"/>
        <end position="215"/>
    </location>
</feature>
<dbReference type="PANTHER" id="PTHR42951">
    <property type="entry name" value="METALLO-BETA-LACTAMASE DOMAIN-CONTAINING"/>
    <property type="match status" value="1"/>
</dbReference>
<dbReference type="InterPro" id="IPR001279">
    <property type="entry name" value="Metallo-B-lactamas"/>
</dbReference>
<dbReference type="CDD" id="cd07721">
    <property type="entry name" value="yflN-like_MBL-fold"/>
    <property type="match status" value="1"/>
</dbReference>
<organism evidence="2 3">
    <name type="scientific">Mycobacterium pinniadriaticum</name>
    <dbReference type="NCBI Taxonomy" id="2994102"/>
    <lineage>
        <taxon>Bacteria</taxon>
        <taxon>Bacillati</taxon>
        <taxon>Actinomycetota</taxon>
        <taxon>Actinomycetes</taxon>
        <taxon>Mycobacteriales</taxon>
        <taxon>Mycobacteriaceae</taxon>
        <taxon>Mycobacterium</taxon>
    </lineage>
</organism>
<dbReference type="RefSeq" id="WP_265994715.1">
    <property type="nucleotide sequence ID" value="NZ_JAPJDN010000001.1"/>
</dbReference>
<evidence type="ECO:0000259" key="1">
    <source>
        <dbReference type="SMART" id="SM00849"/>
    </source>
</evidence>
<dbReference type="Pfam" id="PF00753">
    <property type="entry name" value="Lactamase_B"/>
    <property type="match status" value="1"/>
</dbReference>
<dbReference type="Gene3D" id="3.60.15.10">
    <property type="entry name" value="Ribonuclease Z/Hydroxyacylglutathione hydrolase-like"/>
    <property type="match status" value="1"/>
</dbReference>
<dbReference type="EMBL" id="JAPJDO010000001">
    <property type="protein sequence ID" value="MCX2935199.1"/>
    <property type="molecule type" value="Genomic_DNA"/>
</dbReference>
<keyword evidence="3" id="KW-1185">Reference proteome</keyword>
<sequence length="240" mass="25395">MSTTAVQTISVLGRGNVNAFVLTGDRAVLVDAGVPGSGPKIMAALADYGLGPAEVSAIVVTHGHIDHFGSAAYLRQELDAPILAHRDDVRAYVSGRSLADTLRPTGLFGRLFAKLPPIHESTQPFTPDIILDGPMSLRSFGVAAQILVTPGHTPGSLSVLTAGGELIAADMIAGSFLGTITRRPANPPFHHDRLLNLASLEAALAHDPVAVYVGHGGPLAPDRVRRWATRERRRLGPHRR</sequence>
<dbReference type="PANTHER" id="PTHR42951:SF17">
    <property type="entry name" value="METALLO-BETA-LACTAMASE DOMAIN-CONTAINING PROTEIN"/>
    <property type="match status" value="1"/>
</dbReference>
<accession>A0ABT3S7R4</accession>
<comment type="caution">
    <text evidence="2">The sequence shown here is derived from an EMBL/GenBank/DDBJ whole genome shotgun (WGS) entry which is preliminary data.</text>
</comment>
<dbReference type="InterPro" id="IPR036866">
    <property type="entry name" value="RibonucZ/Hydroxyglut_hydro"/>
</dbReference>
<gene>
    <name evidence="2" type="ORF">ORI27_00655</name>
</gene>
<name>A0ABT3S7R4_9MYCO</name>
<dbReference type="SUPFAM" id="SSF56281">
    <property type="entry name" value="Metallo-hydrolase/oxidoreductase"/>
    <property type="match status" value="1"/>
</dbReference>
<evidence type="ECO:0000313" key="2">
    <source>
        <dbReference type="EMBL" id="MCX2935199.1"/>
    </source>
</evidence>
<dbReference type="SMART" id="SM00849">
    <property type="entry name" value="Lactamase_B"/>
    <property type="match status" value="1"/>
</dbReference>
<dbReference type="InterPro" id="IPR050855">
    <property type="entry name" value="NDM-1-like"/>
</dbReference>
<evidence type="ECO:0000313" key="3">
    <source>
        <dbReference type="Proteomes" id="UP001300745"/>
    </source>
</evidence>
<proteinExistence type="predicted"/>
<protein>
    <submittedName>
        <fullName evidence="2">MBL fold metallo-hydrolase</fullName>
    </submittedName>
</protein>